<dbReference type="Proteomes" id="UP000054498">
    <property type="component" value="Unassembled WGS sequence"/>
</dbReference>
<accession>A0A0D2M2F9</accession>
<keyword evidence="3" id="KW-1185">Reference proteome</keyword>
<feature type="chain" id="PRO_5002247413" description="Protein kinase domain-containing protein" evidence="1">
    <location>
        <begin position="17"/>
        <end position="156"/>
    </location>
</feature>
<dbReference type="RefSeq" id="XP_013896854.1">
    <property type="nucleotide sequence ID" value="XM_014041400.1"/>
</dbReference>
<reference evidence="2 3" key="1">
    <citation type="journal article" date="2013" name="BMC Genomics">
        <title>Reconstruction of the lipid metabolism for the microalga Monoraphidium neglectum from its genome sequence reveals characteristics suitable for biofuel production.</title>
        <authorList>
            <person name="Bogen C."/>
            <person name="Al-Dilaimi A."/>
            <person name="Albersmeier A."/>
            <person name="Wichmann J."/>
            <person name="Grundmann M."/>
            <person name="Rupp O."/>
            <person name="Lauersen K.J."/>
            <person name="Blifernez-Klassen O."/>
            <person name="Kalinowski J."/>
            <person name="Goesmann A."/>
            <person name="Mussgnug J.H."/>
            <person name="Kruse O."/>
        </authorList>
    </citation>
    <scope>NUCLEOTIDE SEQUENCE [LARGE SCALE GENOMIC DNA]</scope>
    <source>
        <strain evidence="2 3">SAG 48.87</strain>
    </source>
</reference>
<name>A0A0D2M2F9_9CHLO</name>
<evidence type="ECO:0008006" key="4">
    <source>
        <dbReference type="Google" id="ProtNLM"/>
    </source>
</evidence>
<dbReference type="KEGG" id="mng:MNEG_10127"/>
<evidence type="ECO:0000313" key="3">
    <source>
        <dbReference type="Proteomes" id="UP000054498"/>
    </source>
</evidence>
<dbReference type="GeneID" id="25727258"/>
<dbReference type="EMBL" id="KK102408">
    <property type="protein sequence ID" value="KIY97834.1"/>
    <property type="molecule type" value="Genomic_DNA"/>
</dbReference>
<evidence type="ECO:0000256" key="1">
    <source>
        <dbReference type="SAM" id="SignalP"/>
    </source>
</evidence>
<feature type="signal peptide" evidence="1">
    <location>
        <begin position="1"/>
        <end position="16"/>
    </location>
</feature>
<organism evidence="2 3">
    <name type="scientific">Monoraphidium neglectum</name>
    <dbReference type="NCBI Taxonomy" id="145388"/>
    <lineage>
        <taxon>Eukaryota</taxon>
        <taxon>Viridiplantae</taxon>
        <taxon>Chlorophyta</taxon>
        <taxon>core chlorophytes</taxon>
        <taxon>Chlorophyceae</taxon>
        <taxon>CS clade</taxon>
        <taxon>Sphaeropleales</taxon>
        <taxon>Selenastraceae</taxon>
        <taxon>Monoraphidium</taxon>
    </lineage>
</organism>
<protein>
    <recommendedName>
        <fullName evidence="4">Protein kinase domain-containing protein</fullName>
    </recommendedName>
</protein>
<proteinExistence type="predicted"/>
<keyword evidence="1" id="KW-0732">Signal</keyword>
<sequence>MYGWALTLLSMLLGVGKDIKQLRLALDGSTKKGGGPAHLLEFWGLPMAIRAVLAQCLDSEPTKRPAPWEVLLDPVFCLGREQNVLDAELAEHWWRGNERAALTFFITSCVRRLRGADGKVDAQACEDAAKQCAAASMAELRERAEGLRKDWQGPDP</sequence>
<evidence type="ECO:0000313" key="2">
    <source>
        <dbReference type="EMBL" id="KIY97834.1"/>
    </source>
</evidence>
<dbReference type="AlphaFoldDB" id="A0A0D2M2F9"/>
<gene>
    <name evidence="2" type="ORF">MNEG_10127</name>
</gene>